<evidence type="ECO:0000256" key="9">
    <source>
        <dbReference type="RuleBase" id="RU364020"/>
    </source>
</evidence>
<dbReference type="Proteomes" id="UP001159428">
    <property type="component" value="Unassembled WGS sequence"/>
</dbReference>
<keyword evidence="9" id="KW-0735">Signal-anchor</keyword>
<dbReference type="AlphaFoldDB" id="A0AAU9WRD1"/>
<dbReference type="GO" id="GO:0016051">
    <property type="term" value="P:carbohydrate biosynthetic process"/>
    <property type="evidence" value="ECO:0007669"/>
    <property type="project" value="InterPro"/>
</dbReference>
<sequence>MMRRKVFTSMAIFGGIYIIWLIISTERQRFKGLASKELSYNTSGSGWSTKPESVHSMTSRQEERKRQVLAYCKKTRARALQAKDLNHFIVDSKHRLVYCYIPKVACSKWKKIMAKLVGLTGKSVHKQKFNFLSYHSKADIRYILQNYYKFLFVREPFERLLSAYRNKLTNQTDIYKLYASKIKQSVRVRLGANETSSALHGKFKFEDFISYLIDTHSIRGKIDEHWNHYDNLCHPCEIDFDFIGKYETLTEDAPFVLREAGVDHLVSFPPVRYTSTRNSLGDYYSKVPREDIMRVKKLYRRDLEMFGYNAKNSLGSIIK</sequence>
<dbReference type="GO" id="GO:0000139">
    <property type="term" value="C:Golgi membrane"/>
    <property type="evidence" value="ECO:0007669"/>
    <property type="project" value="UniProtKB-SubCell"/>
</dbReference>
<keyword evidence="12" id="KW-1185">Reference proteome</keyword>
<feature type="region of interest" description="Disordered" evidence="10">
    <location>
        <begin position="39"/>
        <end position="61"/>
    </location>
</feature>
<evidence type="ECO:0000256" key="6">
    <source>
        <dbReference type="ARBA" id="ARBA00023034"/>
    </source>
</evidence>
<accession>A0AAU9WRD1</accession>
<keyword evidence="7 9" id="KW-0472">Membrane</keyword>
<dbReference type="PANTHER" id="PTHR12137:SF54">
    <property type="entry name" value="CARBOHYDRATE SULFOTRANSFERASE"/>
    <property type="match status" value="1"/>
</dbReference>
<keyword evidence="8 9" id="KW-0325">Glycoprotein</keyword>
<name>A0AAU9WRD1_9CNID</name>
<keyword evidence="4 9" id="KW-0812">Transmembrane</keyword>
<comment type="caution">
    <text evidence="11">The sequence shown here is derived from an EMBL/GenBank/DDBJ whole genome shotgun (WGS) entry which is preliminary data.</text>
</comment>
<evidence type="ECO:0000256" key="3">
    <source>
        <dbReference type="ARBA" id="ARBA00022679"/>
    </source>
</evidence>
<protein>
    <recommendedName>
        <fullName evidence="9">Carbohydrate sulfotransferase</fullName>
        <ecNumber evidence="9">2.8.2.-</ecNumber>
    </recommendedName>
</protein>
<dbReference type="EMBL" id="CALNXJ010000019">
    <property type="protein sequence ID" value="CAH3123050.1"/>
    <property type="molecule type" value="Genomic_DNA"/>
</dbReference>
<dbReference type="PANTHER" id="PTHR12137">
    <property type="entry name" value="CARBOHYDRATE SULFOTRANSFERASE"/>
    <property type="match status" value="1"/>
</dbReference>
<evidence type="ECO:0000256" key="2">
    <source>
        <dbReference type="ARBA" id="ARBA00006339"/>
    </source>
</evidence>
<evidence type="ECO:0000313" key="11">
    <source>
        <dbReference type="EMBL" id="CAH3123050.1"/>
    </source>
</evidence>
<evidence type="ECO:0000313" key="12">
    <source>
        <dbReference type="Proteomes" id="UP001159428"/>
    </source>
</evidence>
<evidence type="ECO:0000256" key="7">
    <source>
        <dbReference type="ARBA" id="ARBA00023136"/>
    </source>
</evidence>
<comment type="similarity">
    <text evidence="2 9">Belongs to the sulfotransferase 2 family.</text>
</comment>
<feature type="compositionally biased region" description="Polar residues" evidence="10">
    <location>
        <begin position="39"/>
        <end position="59"/>
    </location>
</feature>
<dbReference type="InterPro" id="IPR005331">
    <property type="entry name" value="Sulfotransferase"/>
</dbReference>
<evidence type="ECO:0000256" key="4">
    <source>
        <dbReference type="ARBA" id="ARBA00022692"/>
    </source>
</evidence>
<evidence type="ECO:0000256" key="10">
    <source>
        <dbReference type="SAM" id="MobiDB-lite"/>
    </source>
</evidence>
<feature type="transmembrane region" description="Helical" evidence="9">
    <location>
        <begin position="6"/>
        <end position="23"/>
    </location>
</feature>
<keyword evidence="3 9" id="KW-0808">Transferase</keyword>
<evidence type="ECO:0000256" key="5">
    <source>
        <dbReference type="ARBA" id="ARBA00022989"/>
    </source>
</evidence>
<dbReference type="InterPro" id="IPR027417">
    <property type="entry name" value="P-loop_NTPase"/>
</dbReference>
<dbReference type="GO" id="GO:0008146">
    <property type="term" value="F:sulfotransferase activity"/>
    <property type="evidence" value="ECO:0007669"/>
    <property type="project" value="InterPro"/>
</dbReference>
<keyword evidence="6 9" id="KW-0333">Golgi apparatus</keyword>
<dbReference type="SUPFAM" id="SSF52540">
    <property type="entry name" value="P-loop containing nucleoside triphosphate hydrolases"/>
    <property type="match status" value="1"/>
</dbReference>
<gene>
    <name evidence="11" type="ORF">PMEA_00009457</name>
</gene>
<keyword evidence="5 9" id="KW-1133">Transmembrane helix</keyword>
<dbReference type="Pfam" id="PF03567">
    <property type="entry name" value="Sulfotransfer_2"/>
    <property type="match status" value="1"/>
</dbReference>
<reference evidence="11 12" key="1">
    <citation type="submission" date="2022-05" db="EMBL/GenBank/DDBJ databases">
        <authorList>
            <consortium name="Genoscope - CEA"/>
            <person name="William W."/>
        </authorList>
    </citation>
    <scope>NUCLEOTIDE SEQUENCE [LARGE SCALE GENOMIC DNA]</scope>
</reference>
<comment type="subcellular location">
    <subcellularLocation>
        <location evidence="1 9">Golgi apparatus membrane</location>
        <topology evidence="1 9">Single-pass type II membrane protein</topology>
    </subcellularLocation>
</comment>
<proteinExistence type="inferred from homology"/>
<dbReference type="InterPro" id="IPR018011">
    <property type="entry name" value="Carb_sulfotrans_8-10"/>
</dbReference>
<evidence type="ECO:0000256" key="8">
    <source>
        <dbReference type="ARBA" id="ARBA00023180"/>
    </source>
</evidence>
<organism evidence="11 12">
    <name type="scientific">Pocillopora meandrina</name>
    <dbReference type="NCBI Taxonomy" id="46732"/>
    <lineage>
        <taxon>Eukaryota</taxon>
        <taxon>Metazoa</taxon>
        <taxon>Cnidaria</taxon>
        <taxon>Anthozoa</taxon>
        <taxon>Hexacorallia</taxon>
        <taxon>Scleractinia</taxon>
        <taxon>Astrocoeniina</taxon>
        <taxon>Pocilloporidae</taxon>
        <taxon>Pocillopora</taxon>
    </lineage>
</organism>
<keyword evidence="9" id="KW-0119">Carbohydrate metabolism</keyword>
<evidence type="ECO:0000256" key="1">
    <source>
        <dbReference type="ARBA" id="ARBA00004323"/>
    </source>
</evidence>
<dbReference type="EC" id="2.8.2.-" evidence="9"/>